<proteinExistence type="predicted"/>
<sequence length="210" mass="23465">MLWGPGDDQSLMAEPRPSTLHLSGHIIYNWKMCGHCWQQIFNYAPKGCVSKQISKIYNADTVQIQQLRCAKQNGVSSWTFSRGRRNVINAAAVLAGMLHCQIIAFRFLIVEIFFWPRDNAAFLDVSAWEYCRSNGRLGVLDTGFCSVRERGPPSQPNNASTRRPLSKVLFSFSLHVAANHISVAQAQIELMIPSAWKSPKASVSGSNMHV</sequence>
<evidence type="ECO:0000313" key="1">
    <source>
        <dbReference type="EMBL" id="PMD55971.1"/>
    </source>
</evidence>
<dbReference type="InParanoid" id="A0A2J6SYW5"/>
<dbReference type="Proteomes" id="UP000235371">
    <property type="component" value="Unassembled WGS sequence"/>
</dbReference>
<evidence type="ECO:0000313" key="2">
    <source>
        <dbReference type="Proteomes" id="UP000235371"/>
    </source>
</evidence>
<name>A0A2J6SYW5_9HELO</name>
<gene>
    <name evidence="1" type="ORF">K444DRAFT_633484</name>
</gene>
<dbReference type="EMBL" id="KZ613854">
    <property type="protein sequence ID" value="PMD55971.1"/>
    <property type="molecule type" value="Genomic_DNA"/>
</dbReference>
<organism evidence="1 2">
    <name type="scientific">Hyaloscypha bicolor E</name>
    <dbReference type="NCBI Taxonomy" id="1095630"/>
    <lineage>
        <taxon>Eukaryota</taxon>
        <taxon>Fungi</taxon>
        <taxon>Dikarya</taxon>
        <taxon>Ascomycota</taxon>
        <taxon>Pezizomycotina</taxon>
        <taxon>Leotiomycetes</taxon>
        <taxon>Helotiales</taxon>
        <taxon>Hyaloscyphaceae</taxon>
        <taxon>Hyaloscypha</taxon>
        <taxon>Hyaloscypha bicolor</taxon>
    </lineage>
</organism>
<accession>A0A2J6SYW5</accession>
<dbReference type="RefSeq" id="XP_024732875.1">
    <property type="nucleotide sequence ID" value="XM_024883616.1"/>
</dbReference>
<dbReference type="GeneID" id="36591693"/>
<dbReference type="AlphaFoldDB" id="A0A2J6SYW5"/>
<reference evidence="1 2" key="1">
    <citation type="submission" date="2016-04" db="EMBL/GenBank/DDBJ databases">
        <title>A degradative enzymes factory behind the ericoid mycorrhizal symbiosis.</title>
        <authorList>
            <consortium name="DOE Joint Genome Institute"/>
            <person name="Martino E."/>
            <person name="Morin E."/>
            <person name="Grelet G."/>
            <person name="Kuo A."/>
            <person name="Kohler A."/>
            <person name="Daghino S."/>
            <person name="Barry K."/>
            <person name="Choi C."/>
            <person name="Cichocki N."/>
            <person name="Clum A."/>
            <person name="Copeland A."/>
            <person name="Hainaut M."/>
            <person name="Haridas S."/>
            <person name="Labutti K."/>
            <person name="Lindquist E."/>
            <person name="Lipzen A."/>
            <person name="Khouja H.-R."/>
            <person name="Murat C."/>
            <person name="Ohm R."/>
            <person name="Olson A."/>
            <person name="Spatafora J."/>
            <person name="Veneault-Fourrey C."/>
            <person name="Henrissat B."/>
            <person name="Grigoriev I."/>
            <person name="Martin F."/>
            <person name="Perotto S."/>
        </authorList>
    </citation>
    <scope>NUCLEOTIDE SEQUENCE [LARGE SCALE GENOMIC DNA]</scope>
    <source>
        <strain evidence="1 2">E</strain>
    </source>
</reference>
<protein>
    <submittedName>
        <fullName evidence="1">Uncharacterized protein</fullName>
    </submittedName>
</protein>
<keyword evidence="2" id="KW-1185">Reference proteome</keyword>